<dbReference type="PANTHER" id="PTHR46818:SF1">
    <property type="entry name" value="CHROMOSOME UNDETERMINED SCAFFOLD_125, WHOLE GENOME SHOTGUN SEQUENCE"/>
    <property type="match status" value="1"/>
</dbReference>
<feature type="compositionally biased region" description="Polar residues" evidence="1">
    <location>
        <begin position="439"/>
        <end position="448"/>
    </location>
</feature>
<dbReference type="Proteomes" id="UP000692954">
    <property type="component" value="Unassembled WGS sequence"/>
</dbReference>
<evidence type="ECO:0000313" key="3">
    <source>
        <dbReference type="EMBL" id="CAD8050630.1"/>
    </source>
</evidence>
<gene>
    <name evidence="3" type="ORF">PSON_ATCC_30995.1.T0050114</name>
</gene>
<evidence type="ECO:0000259" key="2">
    <source>
        <dbReference type="Pfam" id="PF00650"/>
    </source>
</evidence>
<dbReference type="InterPro" id="IPR001251">
    <property type="entry name" value="CRAL-TRIO_dom"/>
</dbReference>
<sequence length="754" mass="88033">MFQQRFDYLKLPNQVADNIKLNPINIKSGVGQNAIRNIFKNQDYDQFERQQINSLVQELQRNQKYDPNIHSDSLLLRYLYANKFDIQYSFDQLIQRDAILSQPSYLNLNYEVEALYQKGAIYIEGRTENHIPCIAVSTKLIDDLVLFEKAAVILCKIVEELMFYSGKVESWIVVIQTKDQSAFKMPLDKIFQIIKTLQTCFPNSCQQIYILNSTLSINLLMQQIEDYIDPITLNKIKYLKDKELSILSNQFNPEYLEQSLGGQKILQSYWPPDPNDYIYDIPQQQQQSQKELPIYEEEPQVIFQQPTNNMQYLNQAPQEVEIYSPPPPINNQVYQPIIQQQSPSQPPLTEKKKKCICVKCSRDLDDLASQPPQPKQLVSKPKLLESQPLQQPTISQQQPQQIQEILKSQDLNDTYVPYERKYGSVLNDSYLSQINNGSNQLLQDNTQSNQPQFGGNSFNNNQLQQQQQQIQQNNQKSNKPSFDIPFYDSNSMRGSENQEFKQKLQNSSKVNQEIQANMDDFMIDDKSDYQPKYSNKYSRPYQTSQSSRPSNNNQNFQKLINQPSQNPINQSVLSQVPASNQQPSQQYIPTISYQPQSQQQINYPIKNDLIQQEPVHIQEFDNNLNYSQTYYQPQISNDPKKKYDFSQWDKYNDINDPYPVQSYISKSNNYNNNPYLQTSPYKNNLGNTEDYNHLYDNTGDYKPGEFQPSTYSFTPYDFKYNDQQYQPRIEGTTKSNVAQQQSQLKPGQQACQIF</sequence>
<name>A0A8S1K5B9_9CILI</name>
<keyword evidence="4" id="KW-1185">Reference proteome</keyword>
<protein>
    <recommendedName>
        <fullName evidence="2">CRAL-TRIO domain-containing protein</fullName>
    </recommendedName>
</protein>
<feature type="domain" description="CRAL-TRIO" evidence="2">
    <location>
        <begin position="117"/>
        <end position="262"/>
    </location>
</feature>
<organism evidence="3 4">
    <name type="scientific">Paramecium sonneborni</name>
    <dbReference type="NCBI Taxonomy" id="65129"/>
    <lineage>
        <taxon>Eukaryota</taxon>
        <taxon>Sar</taxon>
        <taxon>Alveolata</taxon>
        <taxon>Ciliophora</taxon>
        <taxon>Intramacronucleata</taxon>
        <taxon>Oligohymenophorea</taxon>
        <taxon>Peniculida</taxon>
        <taxon>Parameciidae</taxon>
        <taxon>Paramecium</taxon>
    </lineage>
</organism>
<feature type="compositionally biased region" description="Low complexity" evidence="1">
    <location>
        <begin position="449"/>
        <end position="480"/>
    </location>
</feature>
<proteinExistence type="predicted"/>
<comment type="caution">
    <text evidence="3">The sequence shown here is derived from an EMBL/GenBank/DDBJ whole genome shotgun (WGS) entry which is preliminary data.</text>
</comment>
<reference evidence="3" key="1">
    <citation type="submission" date="2021-01" db="EMBL/GenBank/DDBJ databases">
        <authorList>
            <consortium name="Genoscope - CEA"/>
            <person name="William W."/>
        </authorList>
    </citation>
    <scope>NUCLEOTIDE SEQUENCE</scope>
</reference>
<accession>A0A8S1K5B9</accession>
<evidence type="ECO:0000256" key="1">
    <source>
        <dbReference type="SAM" id="MobiDB-lite"/>
    </source>
</evidence>
<dbReference type="AlphaFoldDB" id="A0A8S1K5B9"/>
<feature type="compositionally biased region" description="Low complexity" evidence="1">
    <location>
        <begin position="542"/>
        <end position="557"/>
    </location>
</feature>
<dbReference type="PANTHER" id="PTHR46818">
    <property type="entry name" value="DOMAIN-CONTAINING PROTEIN, PUTATIVE-RELATED"/>
    <property type="match status" value="1"/>
</dbReference>
<evidence type="ECO:0000313" key="4">
    <source>
        <dbReference type="Proteomes" id="UP000692954"/>
    </source>
</evidence>
<dbReference type="Pfam" id="PF00650">
    <property type="entry name" value="CRAL_TRIO"/>
    <property type="match status" value="1"/>
</dbReference>
<feature type="compositionally biased region" description="Polar residues" evidence="1">
    <location>
        <begin position="532"/>
        <end position="541"/>
    </location>
</feature>
<feature type="region of interest" description="Disordered" evidence="1">
    <location>
        <begin position="439"/>
        <end position="508"/>
    </location>
</feature>
<dbReference type="EMBL" id="CAJJDN010000005">
    <property type="protein sequence ID" value="CAD8050630.1"/>
    <property type="molecule type" value="Genomic_DNA"/>
</dbReference>
<feature type="region of interest" description="Disordered" evidence="1">
    <location>
        <begin position="521"/>
        <end position="559"/>
    </location>
</feature>
<dbReference type="OrthoDB" id="75724at2759"/>
<dbReference type="CDD" id="cd00170">
    <property type="entry name" value="SEC14"/>
    <property type="match status" value="1"/>
</dbReference>